<keyword evidence="3" id="KW-1185">Reference proteome</keyword>
<dbReference type="Gene3D" id="1.10.3480.10">
    <property type="entry name" value="TorD-like"/>
    <property type="match status" value="1"/>
</dbReference>
<reference evidence="2 3" key="1">
    <citation type="submission" date="2020-03" db="EMBL/GenBank/DDBJ databases">
        <title>Genomic Encyclopedia of Type Strains, Phase IV (KMG-IV): sequencing the most valuable type-strain genomes for metagenomic binning, comparative biology and taxonomic classification.</title>
        <authorList>
            <person name="Goeker M."/>
        </authorList>
    </citation>
    <scope>NUCLEOTIDE SEQUENCE [LARGE SCALE GENOMIC DNA]</scope>
    <source>
        <strain evidence="2 3">DSM 24233</strain>
    </source>
</reference>
<accession>A0A846QKJ9</accession>
<dbReference type="RefSeq" id="WP_167942550.1">
    <property type="nucleotide sequence ID" value="NZ_JAATJA010000005.1"/>
</dbReference>
<dbReference type="NCBIfam" id="NF003442">
    <property type="entry name" value="PRK04976.1"/>
    <property type="match status" value="1"/>
</dbReference>
<dbReference type="PANTHER" id="PTHR34227:SF11">
    <property type="entry name" value="CHAPERONE PROTEIN TORD"/>
    <property type="match status" value="1"/>
</dbReference>
<evidence type="ECO:0000256" key="1">
    <source>
        <dbReference type="ARBA" id="ARBA00023186"/>
    </source>
</evidence>
<gene>
    <name evidence="2" type="ORF">GGQ74_003168</name>
</gene>
<dbReference type="InterPro" id="IPR036411">
    <property type="entry name" value="TorD-like_sf"/>
</dbReference>
<evidence type="ECO:0000313" key="2">
    <source>
        <dbReference type="EMBL" id="NJB69466.1"/>
    </source>
</evidence>
<dbReference type="Pfam" id="PF02613">
    <property type="entry name" value="Nitrate_red_del"/>
    <property type="match status" value="1"/>
</dbReference>
<dbReference type="Proteomes" id="UP000580856">
    <property type="component" value="Unassembled WGS sequence"/>
</dbReference>
<evidence type="ECO:0000313" key="3">
    <source>
        <dbReference type="Proteomes" id="UP000580856"/>
    </source>
</evidence>
<dbReference type="InterPro" id="IPR050289">
    <property type="entry name" value="TorD/DmsD_chaperones"/>
</dbReference>
<sequence>MERIQGRDEVARTVGMHPDAFVYRWLSTLFASELTPAAVASYRGAQGRAFLDALVASGPVEEDAAALLRHLDTADSPDDAALDLASAYAWLFHGVGGPQSVPPFASVYAGEKPHTGQQAEADFRALLRRFGLDARYAAHEPADHVAVMLEFMAWLIEHPGDDAALCRRELLERHLLNWFPRFAALCAERDRHGFYAALAAMTLHVLEADRANID</sequence>
<name>A0A846QKJ9_9BACT</name>
<comment type="caution">
    <text evidence="2">The sequence shown here is derived from an EMBL/GenBank/DDBJ whole genome shotgun (WGS) entry which is preliminary data.</text>
</comment>
<protein>
    <submittedName>
        <fullName evidence="2">TorA-specific chaperone</fullName>
    </submittedName>
</protein>
<dbReference type="InterPro" id="IPR020945">
    <property type="entry name" value="DMSO/NO3_reduct_chaperone"/>
</dbReference>
<proteinExistence type="predicted"/>
<dbReference type="PANTHER" id="PTHR34227">
    <property type="entry name" value="CHAPERONE PROTEIN YCDY"/>
    <property type="match status" value="1"/>
</dbReference>
<keyword evidence="1" id="KW-0143">Chaperone</keyword>
<organism evidence="2 3">
    <name type="scientific">Desulfobaculum xiamenense</name>
    <dbReference type="NCBI Taxonomy" id="995050"/>
    <lineage>
        <taxon>Bacteria</taxon>
        <taxon>Pseudomonadati</taxon>
        <taxon>Thermodesulfobacteriota</taxon>
        <taxon>Desulfovibrionia</taxon>
        <taxon>Desulfovibrionales</taxon>
        <taxon>Desulfovibrionaceae</taxon>
        <taxon>Desulfobaculum</taxon>
    </lineage>
</organism>
<dbReference type="EMBL" id="JAATJA010000005">
    <property type="protein sequence ID" value="NJB69466.1"/>
    <property type="molecule type" value="Genomic_DNA"/>
</dbReference>
<dbReference type="AlphaFoldDB" id="A0A846QKJ9"/>
<dbReference type="SUPFAM" id="SSF89155">
    <property type="entry name" value="TorD-like"/>
    <property type="match status" value="1"/>
</dbReference>